<dbReference type="GO" id="GO:0008017">
    <property type="term" value="F:microtubule binding"/>
    <property type="evidence" value="ECO:0007669"/>
    <property type="project" value="InterPro"/>
</dbReference>
<sequence>MTQSLNKNTSVTTRPKTSGNTNDEAIKVIVRCRPLSELEIKEGYQSVVSIDSNRGIIEIKNPKESNEPLKTFTFDAIYDWNSTQSELYDETFRDLVNSVLNGFNGTIFAYGQTGTGKTFTMEGIHDDKTLRGVIPNSFEHIFHHIANSKQQQYLVRASYLEIYQEEVRDLLNKDSSIRLELKERPDIGVYVKDLSSFVVKSVQEIQHVMSVGHANRSVGRTNMNEHSSRSHAIFMITVECCEVGPDGENHIRVGRLNLVDLAGSERQSKTGALGDRFKEATKINLSLSALGNVISALVDGKSSHIPYRDSKLTRLLQDSLGGNSKTVMVANIGPASYNFDETMGTLRYANRAKNIKNKPKINEDPKDALVREFQEEIARLKSMLEKRGVSGSRKRRNKKHSLMSESLDSSGMDQSTTLEYLEEQQRLLEEEQKAINENTTIILEEKQKLLEDLNIRREQLLKEHEAQQNLAKRIEAIQSKLLSGNSNLVDKTRKQEDELENKRLEIAEQKKREREILQQLESQECSTSEINQTFTTLKQEVELKTKKLKKLYIKYQQIRSELQDTSFHHSRERQDLETSVSEITKELKLKLLIVDNFIPYDVVKKLKERAYFDEDADEWHVLKSGQVRPKTSENVNNTRPFKTSTNNVDDATLSYISHEDSSMGKGKTDIVGNMGNITQTIVSRPTSRPDQRRSFSNYEQQLLNKARQRIQKSNSVKPTLFAKEENLVEELIPEEVLRFCGENILTFSCLETFPSIIKNYDVTSLSQSNRLSLSNTPTSTSDSTFNSACDVMIDVSRIPAPRRAVSRDSRKDVKNGKIRTSTSVSKKEEARSVPHSSQCISPMVNISPNTSALVYPRARGLVPTPSKR</sequence>
<keyword evidence="14" id="KW-1185">Reference proteome</keyword>
<evidence type="ECO:0000259" key="13">
    <source>
        <dbReference type="PROSITE" id="PS50067"/>
    </source>
</evidence>
<proteinExistence type="inferred from homology"/>
<evidence type="ECO:0000256" key="9">
    <source>
        <dbReference type="PROSITE-ProRule" id="PRU00283"/>
    </source>
</evidence>
<dbReference type="GO" id="GO:0005871">
    <property type="term" value="C:kinesin complex"/>
    <property type="evidence" value="ECO:0007669"/>
    <property type="project" value="UniProtKB-ARBA"/>
</dbReference>
<evidence type="ECO:0000313" key="15">
    <source>
        <dbReference type="WBParaSite" id="PTRK_0000509700.1"/>
    </source>
</evidence>
<dbReference type="InterPro" id="IPR001752">
    <property type="entry name" value="Kinesin_motor_dom"/>
</dbReference>
<dbReference type="Gene3D" id="3.40.850.10">
    <property type="entry name" value="Kinesin motor domain"/>
    <property type="match status" value="1"/>
</dbReference>
<dbReference type="GO" id="GO:0005524">
    <property type="term" value="F:ATP binding"/>
    <property type="evidence" value="ECO:0007669"/>
    <property type="project" value="UniProtKB-UniRule"/>
</dbReference>
<keyword evidence="5 9" id="KW-0067">ATP-binding</keyword>
<organism evidence="14 15">
    <name type="scientific">Parastrongyloides trichosuri</name>
    <name type="common">Possum-specific nematode worm</name>
    <dbReference type="NCBI Taxonomy" id="131310"/>
    <lineage>
        <taxon>Eukaryota</taxon>
        <taxon>Metazoa</taxon>
        <taxon>Ecdysozoa</taxon>
        <taxon>Nematoda</taxon>
        <taxon>Chromadorea</taxon>
        <taxon>Rhabditida</taxon>
        <taxon>Tylenchina</taxon>
        <taxon>Panagrolaimomorpha</taxon>
        <taxon>Strongyloidoidea</taxon>
        <taxon>Strongyloididae</taxon>
        <taxon>Parastrongyloides</taxon>
    </lineage>
</organism>
<evidence type="ECO:0000256" key="10">
    <source>
        <dbReference type="RuleBase" id="RU000394"/>
    </source>
</evidence>
<keyword evidence="4 9" id="KW-0547">Nucleotide-binding</keyword>
<dbReference type="FunFam" id="3.40.850.10:FF:000017">
    <property type="entry name" value="Kinesin-like protein"/>
    <property type="match status" value="1"/>
</dbReference>
<protein>
    <recommendedName>
        <fullName evidence="10">Kinesin-like protein</fullName>
    </recommendedName>
</protein>
<dbReference type="STRING" id="131310.A0A0N4ZC42"/>
<accession>A0A0N4ZC42</accession>
<dbReference type="SUPFAM" id="SSF52540">
    <property type="entry name" value="P-loop containing nucleoside triphosphate hydrolases"/>
    <property type="match status" value="1"/>
</dbReference>
<dbReference type="Proteomes" id="UP000038045">
    <property type="component" value="Unplaced"/>
</dbReference>
<feature type="compositionally biased region" description="Basic and acidic residues" evidence="12">
    <location>
        <begin position="805"/>
        <end position="815"/>
    </location>
</feature>
<dbReference type="CDD" id="cd01371">
    <property type="entry name" value="KISc_KIF3"/>
    <property type="match status" value="1"/>
</dbReference>
<evidence type="ECO:0000256" key="12">
    <source>
        <dbReference type="SAM" id="MobiDB-lite"/>
    </source>
</evidence>
<dbReference type="InterPro" id="IPR027417">
    <property type="entry name" value="P-loop_NTPase"/>
</dbReference>
<evidence type="ECO:0000256" key="5">
    <source>
        <dbReference type="ARBA" id="ARBA00022840"/>
    </source>
</evidence>
<dbReference type="GO" id="GO:0060271">
    <property type="term" value="P:cilium assembly"/>
    <property type="evidence" value="ECO:0007669"/>
    <property type="project" value="UniProtKB-ARBA"/>
</dbReference>
<dbReference type="PANTHER" id="PTHR47969:SF21">
    <property type="entry name" value="KINESIN-LIKE PROTEIN"/>
    <property type="match status" value="1"/>
</dbReference>
<dbReference type="InterPro" id="IPR036961">
    <property type="entry name" value="Kinesin_motor_dom_sf"/>
</dbReference>
<reference evidence="15" key="1">
    <citation type="submission" date="2017-02" db="UniProtKB">
        <authorList>
            <consortium name="WormBaseParasite"/>
        </authorList>
    </citation>
    <scope>IDENTIFICATION</scope>
</reference>
<dbReference type="PROSITE" id="PS00411">
    <property type="entry name" value="KINESIN_MOTOR_1"/>
    <property type="match status" value="1"/>
</dbReference>
<name>A0A0N4ZC42_PARTI</name>
<feature type="binding site" evidence="9">
    <location>
        <begin position="111"/>
        <end position="118"/>
    </location>
    <ligand>
        <name>ATP</name>
        <dbReference type="ChEBI" id="CHEBI:30616"/>
    </ligand>
</feature>
<evidence type="ECO:0000256" key="4">
    <source>
        <dbReference type="ARBA" id="ARBA00022741"/>
    </source>
</evidence>
<keyword evidence="8" id="KW-0206">Cytoskeleton</keyword>
<keyword evidence="3 10" id="KW-0493">Microtubule</keyword>
<dbReference type="GO" id="GO:0005874">
    <property type="term" value="C:microtubule"/>
    <property type="evidence" value="ECO:0007669"/>
    <property type="project" value="UniProtKB-KW"/>
</dbReference>
<feature type="region of interest" description="Disordered" evidence="12">
    <location>
        <begin position="1"/>
        <end position="20"/>
    </location>
</feature>
<evidence type="ECO:0000256" key="7">
    <source>
        <dbReference type="ARBA" id="ARBA00023175"/>
    </source>
</evidence>
<evidence type="ECO:0000256" key="2">
    <source>
        <dbReference type="ARBA" id="ARBA00022490"/>
    </source>
</evidence>
<evidence type="ECO:0000313" key="14">
    <source>
        <dbReference type="Proteomes" id="UP000038045"/>
    </source>
</evidence>
<dbReference type="PROSITE" id="PS50067">
    <property type="entry name" value="KINESIN_MOTOR_2"/>
    <property type="match status" value="1"/>
</dbReference>
<dbReference type="Pfam" id="PF00225">
    <property type="entry name" value="Kinesin"/>
    <property type="match status" value="1"/>
</dbReference>
<comment type="similarity">
    <text evidence="9 10">Belongs to the TRAFAC class myosin-kinesin ATPase superfamily. Kinesin family.</text>
</comment>
<dbReference type="InterPro" id="IPR027640">
    <property type="entry name" value="Kinesin-like_fam"/>
</dbReference>
<feature type="coiled-coil region" evidence="11">
    <location>
        <begin position="418"/>
        <end position="523"/>
    </location>
</feature>
<dbReference type="PANTHER" id="PTHR47969">
    <property type="entry name" value="CHROMOSOME-ASSOCIATED KINESIN KIF4A-RELATED"/>
    <property type="match status" value="1"/>
</dbReference>
<keyword evidence="7 9" id="KW-0505">Motor protein</keyword>
<feature type="region of interest" description="Disordered" evidence="12">
    <location>
        <begin position="802"/>
        <end position="841"/>
    </location>
</feature>
<dbReference type="InterPro" id="IPR019821">
    <property type="entry name" value="Kinesin_motor_CS"/>
</dbReference>
<evidence type="ECO:0000256" key="6">
    <source>
        <dbReference type="ARBA" id="ARBA00023054"/>
    </source>
</evidence>
<evidence type="ECO:0000256" key="11">
    <source>
        <dbReference type="SAM" id="Coils"/>
    </source>
</evidence>
<feature type="domain" description="Kinesin motor" evidence="13">
    <location>
        <begin position="25"/>
        <end position="355"/>
    </location>
</feature>
<dbReference type="GO" id="GO:0007018">
    <property type="term" value="P:microtubule-based movement"/>
    <property type="evidence" value="ECO:0007669"/>
    <property type="project" value="InterPro"/>
</dbReference>
<dbReference type="AlphaFoldDB" id="A0A0N4ZC42"/>
<comment type="subcellular location">
    <subcellularLocation>
        <location evidence="1">Cytoplasm</location>
        <location evidence="1">Cytoskeleton</location>
    </subcellularLocation>
</comment>
<evidence type="ECO:0000256" key="1">
    <source>
        <dbReference type="ARBA" id="ARBA00004245"/>
    </source>
</evidence>
<keyword evidence="6 11" id="KW-0175">Coiled coil</keyword>
<feature type="compositionally biased region" description="Basic residues" evidence="12">
    <location>
        <begin position="392"/>
        <end position="401"/>
    </location>
</feature>
<feature type="compositionally biased region" description="Polar residues" evidence="12">
    <location>
        <begin position="403"/>
        <end position="414"/>
    </location>
</feature>
<evidence type="ECO:0000256" key="3">
    <source>
        <dbReference type="ARBA" id="ARBA00022701"/>
    </source>
</evidence>
<dbReference type="GO" id="GO:0003777">
    <property type="term" value="F:microtubule motor activity"/>
    <property type="evidence" value="ECO:0007669"/>
    <property type="project" value="InterPro"/>
</dbReference>
<evidence type="ECO:0000256" key="8">
    <source>
        <dbReference type="ARBA" id="ARBA00023212"/>
    </source>
</evidence>
<dbReference type="PRINTS" id="PR00380">
    <property type="entry name" value="KINESINHEAVY"/>
</dbReference>
<keyword evidence="2" id="KW-0963">Cytoplasm</keyword>
<feature type="region of interest" description="Disordered" evidence="12">
    <location>
        <begin position="386"/>
        <end position="414"/>
    </location>
</feature>
<dbReference type="SMART" id="SM00129">
    <property type="entry name" value="KISc"/>
    <property type="match status" value="1"/>
</dbReference>
<dbReference type="WBParaSite" id="PTRK_0000509700.1">
    <property type="protein sequence ID" value="PTRK_0000509700.1"/>
    <property type="gene ID" value="PTRK_0000509700"/>
</dbReference>